<proteinExistence type="predicted"/>
<dbReference type="AlphaFoldDB" id="A0A4R2QF36"/>
<accession>A0A4R2QF36</accession>
<keyword evidence="2" id="KW-1185">Reference proteome</keyword>
<name>A0A4R2QF36_9PSEU</name>
<organism evidence="1 2">
    <name type="scientific">Tamaricihabitans halophyticus</name>
    <dbReference type="NCBI Taxonomy" id="1262583"/>
    <lineage>
        <taxon>Bacteria</taxon>
        <taxon>Bacillati</taxon>
        <taxon>Actinomycetota</taxon>
        <taxon>Actinomycetes</taxon>
        <taxon>Pseudonocardiales</taxon>
        <taxon>Pseudonocardiaceae</taxon>
        <taxon>Tamaricihabitans</taxon>
    </lineage>
</organism>
<dbReference type="Proteomes" id="UP000294911">
    <property type="component" value="Unassembled WGS sequence"/>
</dbReference>
<reference evidence="1 2" key="1">
    <citation type="submission" date="2019-03" db="EMBL/GenBank/DDBJ databases">
        <title>Genomic Encyclopedia of Type Strains, Phase IV (KMG-IV): sequencing the most valuable type-strain genomes for metagenomic binning, comparative biology and taxonomic classification.</title>
        <authorList>
            <person name="Goeker M."/>
        </authorList>
    </citation>
    <scope>NUCLEOTIDE SEQUENCE [LARGE SCALE GENOMIC DNA]</scope>
    <source>
        <strain evidence="1 2">DSM 45765</strain>
    </source>
</reference>
<comment type="caution">
    <text evidence="1">The sequence shown here is derived from an EMBL/GenBank/DDBJ whole genome shotgun (WGS) entry which is preliminary data.</text>
</comment>
<dbReference type="EMBL" id="SLXQ01000012">
    <property type="protein sequence ID" value="TCP47279.1"/>
    <property type="molecule type" value="Genomic_DNA"/>
</dbReference>
<gene>
    <name evidence="1" type="ORF">EV191_11274</name>
</gene>
<evidence type="ECO:0000313" key="2">
    <source>
        <dbReference type="Proteomes" id="UP000294911"/>
    </source>
</evidence>
<evidence type="ECO:0000313" key="1">
    <source>
        <dbReference type="EMBL" id="TCP47279.1"/>
    </source>
</evidence>
<protein>
    <submittedName>
        <fullName evidence="1">Uncharacterized protein</fullName>
    </submittedName>
</protein>
<sequence length="59" mass="6281">MLVNSAARMPSERRISCSTLNVSDCLLETDRADASVEETTLLGARCSQALPACVLAVLQ</sequence>